<keyword evidence="7 10" id="KW-0443">Lipid metabolism</keyword>
<keyword evidence="10" id="KW-0560">Oxidoreductase</keyword>
<protein>
    <recommendedName>
        <fullName evidence="10">Fatty acyl-CoA reductase</fullName>
        <ecNumber evidence="10">1.2.1.84</ecNumber>
    </recommendedName>
</protein>
<dbReference type="PANTHER" id="PTHR11011:SF45">
    <property type="entry name" value="FATTY ACYL-COA REDUCTASE CG8306-RELATED"/>
    <property type="match status" value="1"/>
</dbReference>
<dbReference type="FunFam" id="3.40.50.720:FF:000143">
    <property type="entry name" value="Fatty acyl-CoA reductase"/>
    <property type="match status" value="1"/>
</dbReference>
<keyword evidence="4 10" id="KW-0812">Transmembrane</keyword>
<dbReference type="CDD" id="cd05236">
    <property type="entry name" value="FAR-N_SDR_e"/>
    <property type="match status" value="1"/>
</dbReference>
<evidence type="ECO:0000256" key="3">
    <source>
        <dbReference type="ARBA" id="ARBA00022516"/>
    </source>
</evidence>
<dbReference type="Proteomes" id="UP001107558">
    <property type="component" value="Chromosome 4"/>
</dbReference>
<dbReference type="SUPFAM" id="SSF51735">
    <property type="entry name" value="NAD(P)-binding Rossmann-fold domains"/>
    <property type="match status" value="1"/>
</dbReference>
<dbReference type="OrthoDB" id="429813at2759"/>
<proteinExistence type="inferred from homology"/>
<dbReference type="EC" id="1.2.1.84" evidence="10"/>
<dbReference type="GO" id="GO:0005777">
    <property type="term" value="C:peroxisome"/>
    <property type="evidence" value="ECO:0007669"/>
    <property type="project" value="TreeGrafter"/>
</dbReference>
<dbReference type="Gene3D" id="3.40.50.720">
    <property type="entry name" value="NAD(P)-binding Rossmann-like Domain"/>
    <property type="match status" value="1"/>
</dbReference>
<keyword evidence="6 10" id="KW-1133">Transmembrane helix</keyword>
<comment type="subcellular location">
    <subcellularLocation>
        <location evidence="1">Membrane</location>
        <topology evidence="1">Multi-pass membrane protein</topology>
    </subcellularLocation>
</comment>
<keyword evidence="14" id="KW-1185">Reference proteome</keyword>
<gene>
    <name evidence="13" type="ORF">PVAND_015580</name>
</gene>
<comment type="caution">
    <text evidence="13">The sequence shown here is derived from an EMBL/GenBank/DDBJ whole genome shotgun (WGS) entry which is preliminary data.</text>
</comment>
<dbReference type="CDD" id="cd09071">
    <property type="entry name" value="FAR_C"/>
    <property type="match status" value="1"/>
</dbReference>
<dbReference type="GO" id="GO:0035336">
    <property type="term" value="P:long-chain fatty-acyl-CoA metabolic process"/>
    <property type="evidence" value="ECO:0007669"/>
    <property type="project" value="TreeGrafter"/>
</dbReference>
<dbReference type="Pfam" id="PF03015">
    <property type="entry name" value="Sterile"/>
    <property type="match status" value="1"/>
</dbReference>
<dbReference type="InterPro" id="IPR036291">
    <property type="entry name" value="NAD(P)-bd_dom_sf"/>
</dbReference>
<organism evidence="13 14">
    <name type="scientific">Polypedilum vanderplanki</name>
    <name type="common">Sleeping chironomid midge</name>
    <dbReference type="NCBI Taxonomy" id="319348"/>
    <lineage>
        <taxon>Eukaryota</taxon>
        <taxon>Metazoa</taxon>
        <taxon>Ecdysozoa</taxon>
        <taxon>Arthropoda</taxon>
        <taxon>Hexapoda</taxon>
        <taxon>Insecta</taxon>
        <taxon>Pterygota</taxon>
        <taxon>Neoptera</taxon>
        <taxon>Endopterygota</taxon>
        <taxon>Diptera</taxon>
        <taxon>Nematocera</taxon>
        <taxon>Chironomoidea</taxon>
        <taxon>Chironomidae</taxon>
        <taxon>Chironominae</taxon>
        <taxon>Polypedilum</taxon>
        <taxon>Polypedilum</taxon>
    </lineage>
</organism>
<sequence>MSRQISIPEFYSGKCVFITGGTGFIGKMIVEKLLRSCPEVDTIYLLARAKKNKTASERVQEITDSKLFDVIRAKNPEAFKKISLIEGDISNENLGLSQSNQELLCEKINVIIHSAATISFTEPIKVAVATNLQSVKELMNLARKVKKLDSFVHVSTAYTNWFEKDVKEIFYKPNYDPNKVIEMCKTLSDEEVEKMIPSLGKHNNTYTFSKSLAEYLMSQEGIDLPLTIVRPSMVISSLNEPFPGWIDNWAGPSPFLVMTAKGLFRHPHMRRDVKLDVIPSDLTVNMVLAAGWKIGTDPNARNSVPEIYNCTTSFNNPILCKDLFQGFVDIGKKYPYSDTIWYPKIKFYHSALASQFFSFAYQKIPAYFVDFLMKLAGKKPKLIKTLNFAYTNYNSVKWVPTNNLVFHSQNPQKILNVMNPKDLQDFDFDVRKINWQKYIEIYHFGLRKHLANEKSENWPALRMKVQRLKYIHYIVTGSMIAGSLFLLYKSRNLISNKKDENQGQGFQQKRLPSFNVIINREKSLNK</sequence>
<evidence type="ECO:0000259" key="12">
    <source>
        <dbReference type="Pfam" id="PF07993"/>
    </source>
</evidence>
<dbReference type="InterPro" id="IPR013120">
    <property type="entry name" value="FAR_NAD-bd"/>
</dbReference>
<evidence type="ECO:0000256" key="7">
    <source>
        <dbReference type="ARBA" id="ARBA00023098"/>
    </source>
</evidence>
<dbReference type="InterPro" id="IPR033640">
    <property type="entry name" value="FAR_C"/>
</dbReference>
<dbReference type="Pfam" id="PF07993">
    <property type="entry name" value="NAD_binding_4"/>
    <property type="match status" value="1"/>
</dbReference>
<dbReference type="GO" id="GO:0080019">
    <property type="term" value="F:alcohol-forming very long-chain fatty acyl-CoA reductase activity"/>
    <property type="evidence" value="ECO:0007669"/>
    <property type="project" value="InterPro"/>
</dbReference>
<dbReference type="GO" id="GO:0102965">
    <property type="term" value="F:alcohol-forming long-chain fatty acyl-CoA reductase activity"/>
    <property type="evidence" value="ECO:0007669"/>
    <property type="project" value="UniProtKB-EC"/>
</dbReference>
<keyword evidence="3 10" id="KW-0444">Lipid biosynthesis</keyword>
<evidence type="ECO:0000256" key="2">
    <source>
        <dbReference type="ARBA" id="ARBA00005928"/>
    </source>
</evidence>
<name>A0A9J6BCP0_POLVA</name>
<feature type="transmembrane region" description="Helical" evidence="10">
    <location>
        <begin position="470"/>
        <end position="488"/>
    </location>
</feature>
<accession>A0A9J6BCP0</accession>
<keyword evidence="5 10" id="KW-0521">NADP</keyword>
<dbReference type="GO" id="GO:0016020">
    <property type="term" value="C:membrane"/>
    <property type="evidence" value="ECO:0007669"/>
    <property type="project" value="UniProtKB-SubCell"/>
</dbReference>
<dbReference type="PANTHER" id="PTHR11011">
    <property type="entry name" value="MALE STERILITY PROTEIN 2-RELATED"/>
    <property type="match status" value="1"/>
</dbReference>
<evidence type="ECO:0000256" key="5">
    <source>
        <dbReference type="ARBA" id="ARBA00022857"/>
    </source>
</evidence>
<feature type="domain" description="Thioester reductase (TE)" evidence="12">
    <location>
        <begin position="18"/>
        <end position="286"/>
    </location>
</feature>
<evidence type="ECO:0000259" key="11">
    <source>
        <dbReference type="Pfam" id="PF03015"/>
    </source>
</evidence>
<comment type="function">
    <text evidence="10">Catalyzes the reduction of fatty acyl-CoA to fatty alcohols.</text>
</comment>
<comment type="catalytic activity">
    <reaction evidence="9 10">
        <text>a long-chain fatty acyl-CoA + 2 NADPH + 2 H(+) = a long-chain primary fatty alcohol + 2 NADP(+) + CoA</text>
        <dbReference type="Rhea" id="RHEA:52716"/>
        <dbReference type="ChEBI" id="CHEBI:15378"/>
        <dbReference type="ChEBI" id="CHEBI:57287"/>
        <dbReference type="ChEBI" id="CHEBI:57783"/>
        <dbReference type="ChEBI" id="CHEBI:58349"/>
        <dbReference type="ChEBI" id="CHEBI:77396"/>
        <dbReference type="ChEBI" id="CHEBI:83139"/>
        <dbReference type="EC" id="1.2.1.84"/>
    </reaction>
</comment>
<evidence type="ECO:0000256" key="4">
    <source>
        <dbReference type="ARBA" id="ARBA00022692"/>
    </source>
</evidence>
<reference evidence="13" key="1">
    <citation type="submission" date="2021-03" db="EMBL/GenBank/DDBJ databases">
        <title>Chromosome level genome of the anhydrobiotic midge Polypedilum vanderplanki.</title>
        <authorList>
            <person name="Yoshida Y."/>
            <person name="Kikawada T."/>
            <person name="Gusev O."/>
        </authorList>
    </citation>
    <scope>NUCLEOTIDE SEQUENCE</scope>
    <source>
        <strain evidence="13">NIAS01</strain>
        <tissue evidence="13">Whole body or cell culture</tissue>
    </source>
</reference>
<evidence type="ECO:0000256" key="10">
    <source>
        <dbReference type="RuleBase" id="RU363097"/>
    </source>
</evidence>
<dbReference type="EMBL" id="JADBJN010000004">
    <property type="protein sequence ID" value="KAG5667604.1"/>
    <property type="molecule type" value="Genomic_DNA"/>
</dbReference>
<keyword evidence="8 10" id="KW-0472">Membrane</keyword>
<dbReference type="AlphaFoldDB" id="A0A9J6BCP0"/>
<evidence type="ECO:0000256" key="1">
    <source>
        <dbReference type="ARBA" id="ARBA00004141"/>
    </source>
</evidence>
<evidence type="ECO:0000256" key="9">
    <source>
        <dbReference type="ARBA" id="ARBA00052530"/>
    </source>
</evidence>
<evidence type="ECO:0000313" key="14">
    <source>
        <dbReference type="Proteomes" id="UP001107558"/>
    </source>
</evidence>
<comment type="similarity">
    <text evidence="2 10">Belongs to the fatty acyl-CoA reductase family.</text>
</comment>
<feature type="domain" description="Fatty acyl-CoA reductase C-terminal" evidence="11">
    <location>
        <begin position="361"/>
        <end position="453"/>
    </location>
</feature>
<dbReference type="InterPro" id="IPR026055">
    <property type="entry name" value="FAR"/>
</dbReference>
<evidence type="ECO:0000256" key="8">
    <source>
        <dbReference type="ARBA" id="ARBA00023136"/>
    </source>
</evidence>
<evidence type="ECO:0000313" key="13">
    <source>
        <dbReference type="EMBL" id="KAG5667604.1"/>
    </source>
</evidence>
<evidence type="ECO:0000256" key="6">
    <source>
        <dbReference type="ARBA" id="ARBA00022989"/>
    </source>
</evidence>